<comment type="pathway">
    <text evidence="1">Mycotoxin biosynthesis.</text>
</comment>
<evidence type="ECO:0000256" key="3">
    <source>
        <dbReference type="ARBA" id="ARBA00035112"/>
    </source>
</evidence>
<name>A0ABR4IIU1_9EURO</name>
<evidence type="ECO:0000313" key="6">
    <source>
        <dbReference type="EMBL" id="KAL2827693.1"/>
    </source>
</evidence>
<sequence length="270" mass="30006">MAPFCDGDESPTKKMPLLGDMMSYSMHLSSSDIKEAKYGLVGDDEHLGASPRDTKSPSRTRTAIHVAQTVALFAIAFVLGFVLCYVKTTQRQWEEGLLLPPGTTHRELDHDLTFSQRPNAETEKAWADIIPAGRGFIQHPKLAPAVSGLTVFHQLHCLHTIIKAYYVATEPADPTPHPEVRNSAADAHDNPDLNSTGTDTQMEPAHVRHCFDYLRQTIMCAADTNIEALEPNTRGTDGWGQHRVCRDYQTVFDWAEKWADPLERSRGLAG</sequence>
<dbReference type="PANTHER" id="PTHR33365:SF11">
    <property type="entry name" value="TAT PATHWAY SIGNAL SEQUENCE"/>
    <property type="match status" value="1"/>
</dbReference>
<keyword evidence="2" id="KW-0560">Oxidoreductase</keyword>
<keyword evidence="5" id="KW-1133">Transmembrane helix</keyword>
<evidence type="ECO:0000256" key="5">
    <source>
        <dbReference type="SAM" id="Phobius"/>
    </source>
</evidence>
<protein>
    <recommendedName>
        <fullName evidence="8">Oxidase ustYa</fullName>
    </recommendedName>
</protein>
<keyword evidence="7" id="KW-1185">Reference proteome</keyword>
<comment type="caution">
    <text evidence="6">The sequence shown here is derived from an EMBL/GenBank/DDBJ whole genome shotgun (WGS) entry which is preliminary data.</text>
</comment>
<evidence type="ECO:0000256" key="2">
    <source>
        <dbReference type="ARBA" id="ARBA00023002"/>
    </source>
</evidence>
<evidence type="ECO:0000256" key="4">
    <source>
        <dbReference type="SAM" id="MobiDB-lite"/>
    </source>
</evidence>
<dbReference type="EMBL" id="JBFXLU010000387">
    <property type="protein sequence ID" value="KAL2827693.1"/>
    <property type="molecule type" value="Genomic_DNA"/>
</dbReference>
<evidence type="ECO:0008006" key="8">
    <source>
        <dbReference type="Google" id="ProtNLM"/>
    </source>
</evidence>
<evidence type="ECO:0000256" key="1">
    <source>
        <dbReference type="ARBA" id="ARBA00004685"/>
    </source>
</evidence>
<gene>
    <name evidence="6" type="ORF">BJY01DRAFT_228955</name>
</gene>
<feature type="region of interest" description="Disordered" evidence="4">
    <location>
        <begin position="172"/>
        <end position="200"/>
    </location>
</feature>
<feature type="transmembrane region" description="Helical" evidence="5">
    <location>
        <begin position="63"/>
        <end position="86"/>
    </location>
</feature>
<dbReference type="InterPro" id="IPR021765">
    <property type="entry name" value="UstYa-like"/>
</dbReference>
<reference evidence="6 7" key="1">
    <citation type="submission" date="2024-07" db="EMBL/GenBank/DDBJ databases">
        <title>Section-level genome sequencing and comparative genomics of Aspergillus sections Usti and Cavernicolus.</title>
        <authorList>
            <consortium name="Lawrence Berkeley National Laboratory"/>
            <person name="Nybo J.L."/>
            <person name="Vesth T.C."/>
            <person name="Theobald S."/>
            <person name="Frisvad J.C."/>
            <person name="Larsen T.O."/>
            <person name="Kjaerboelling I."/>
            <person name="Rothschild-Mancinelli K."/>
            <person name="Lyhne E.K."/>
            <person name="Kogle M.E."/>
            <person name="Barry K."/>
            <person name="Clum A."/>
            <person name="Na H."/>
            <person name="Ledsgaard L."/>
            <person name="Lin J."/>
            <person name="Lipzen A."/>
            <person name="Kuo A."/>
            <person name="Riley R."/>
            <person name="Mondo S."/>
            <person name="Labutti K."/>
            <person name="Haridas S."/>
            <person name="Pangalinan J."/>
            <person name="Salamov A.A."/>
            <person name="Simmons B.A."/>
            <person name="Magnuson J.K."/>
            <person name="Chen J."/>
            <person name="Drula E."/>
            <person name="Henrissat B."/>
            <person name="Wiebenga A."/>
            <person name="Lubbers R.J."/>
            <person name="Gomes A.C."/>
            <person name="Makela M.R."/>
            <person name="Stajich J."/>
            <person name="Grigoriev I.V."/>
            <person name="Mortensen U.H."/>
            <person name="De Vries R.P."/>
            <person name="Baker S.E."/>
            <person name="Andersen M.R."/>
        </authorList>
    </citation>
    <scope>NUCLEOTIDE SEQUENCE [LARGE SCALE GENOMIC DNA]</scope>
    <source>
        <strain evidence="6 7">CBS 123904</strain>
    </source>
</reference>
<organism evidence="6 7">
    <name type="scientific">Aspergillus pseudoustus</name>
    <dbReference type="NCBI Taxonomy" id="1810923"/>
    <lineage>
        <taxon>Eukaryota</taxon>
        <taxon>Fungi</taxon>
        <taxon>Dikarya</taxon>
        <taxon>Ascomycota</taxon>
        <taxon>Pezizomycotina</taxon>
        <taxon>Eurotiomycetes</taxon>
        <taxon>Eurotiomycetidae</taxon>
        <taxon>Eurotiales</taxon>
        <taxon>Aspergillaceae</taxon>
        <taxon>Aspergillus</taxon>
        <taxon>Aspergillus subgen. Nidulantes</taxon>
    </lineage>
</organism>
<evidence type="ECO:0000313" key="7">
    <source>
        <dbReference type="Proteomes" id="UP001610446"/>
    </source>
</evidence>
<keyword evidence="5" id="KW-0812">Transmembrane</keyword>
<dbReference type="Proteomes" id="UP001610446">
    <property type="component" value="Unassembled WGS sequence"/>
</dbReference>
<comment type="similarity">
    <text evidence="3">Belongs to the ustYa family.</text>
</comment>
<proteinExistence type="inferred from homology"/>
<dbReference type="Pfam" id="PF11807">
    <property type="entry name" value="UstYa"/>
    <property type="match status" value="1"/>
</dbReference>
<keyword evidence="5" id="KW-0472">Membrane</keyword>
<dbReference type="PANTHER" id="PTHR33365">
    <property type="entry name" value="YALI0B05434P"/>
    <property type="match status" value="1"/>
</dbReference>
<feature type="compositionally biased region" description="Basic and acidic residues" evidence="4">
    <location>
        <begin position="176"/>
        <end position="191"/>
    </location>
</feature>
<accession>A0ABR4IIU1</accession>